<protein>
    <submittedName>
        <fullName evidence="1">Uncharacterized protein</fullName>
    </submittedName>
</protein>
<dbReference type="SUPFAM" id="SSF52058">
    <property type="entry name" value="L domain-like"/>
    <property type="match status" value="1"/>
</dbReference>
<comment type="caution">
    <text evidence="1">The sequence shown here is derived from an EMBL/GenBank/DDBJ whole genome shotgun (WGS) entry which is preliminary data.</text>
</comment>
<reference evidence="1 2" key="1">
    <citation type="journal article" date="2012" name="Genome Biol.">
        <title>Genome and low-iron response of an oceanic diatom adapted to chronic iron limitation.</title>
        <authorList>
            <person name="Lommer M."/>
            <person name="Specht M."/>
            <person name="Roy A.S."/>
            <person name="Kraemer L."/>
            <person name="Andreson R."/>
            <person name="Gutowska M.A."/>
            <person name="Wolf J."/>
            <person name="Bergner S.V."/>
            <person name="Schilhabel M.B."/>
            <person name="Klostermeier U.C."/>
            <person name="Beiko R.G."/>
            <person name="Rosenstiel P."/>
            <person name="Hippler M."/>
            <person name="Laroche J."/>
        </authorList>
    </citation>
    <scope>NUCLEOTIDE SEQUENCE [LARGE SCALE GENOMIC DNA]</scope>
    <source>
        <strain evidence="1 2">CCMP1005</strain>
    </source>
</reference>
<gene>
    <name evidence="1" type="ORF">THAOC_35981</name>
</gene>
<dbReference type="InterPro" id="IPR053139">
    <property type="entry name" value="Surface_bspA-like"/>
</dbReference>
<dbReference type="PANTHER" id="PTHR45661">
    <property type="entry name" value="SURFACE ANTIGEN"/>
    <property type="match status" value="1"/>
</dbReference>
<dbReference type="InterPro" id="IPR026906">
    <property type="entry name" value="LRR_5"/>
</dbReference>
<proteinExistence type="predicted"/>
<name>K0R0Y7_THAOC</name>
<dbReference type="Gene3D" id="3.80.10.10">
    <property type="entry name" value="Ribonuclease Inhibitor"/>
    <property type="match status" value="1"/>
</dbReference>
<dbReference type="OrthoDB" id="643377at2759"/>
<dbReference type="Proteomes" id="UP000266841">
    <property type="component" value="Unassembled WGS sequence"/>
</dbReference>
<organism evidence="1 2">
    <name type="scientific">Thalassiosira oceanica</name>
    <name type="common">Marine diatom</name>
    <dbReference type="NCBI Taxonomy" id="159749"/>
    <lineage>
        <taxon>Eukaryota</taxon>
        <taxon>Sar</taxon>
        <taxon>Stramenopiles</taxon>
        <taxon>Ochrophyta</taxon>
        <taxon>Bacillariophyta</taxon>
        <taxon>Coscinodiscophyceae</taxon>
        <taxon>Thalassiosirophycidae</taxon>
        <taxon>Thalassiosirales</taxon>
        <taxon>Thalassiosiraceae</taxon>
        <taxon>Thalassiosira</taxon>
    </lineage>
</organism>
<sequence length="212" mass="22872">MSIPPSVTELGRGAFESCRNLTEVQFAHEGALKVIGDEAFYNCKALQQVSIPPSVTKLGYGAFSGCSNLIERLSCMGLRACATRGMSCINTMAVEAVVTPRGPLQDLKRGDDCFHLAKRYFYYEMTMLLLLIAGVMAGKRGPVVESATPIPSVGRPRTDIESCRDILRGDISTDCAHLLLHWPGDKSVKDPAIIGAHAEEDTAPVVDSATQK</sequence>
<accession>K0R0Y7</accession>
<dbReference type="AlphaFoldDB" id="K0R0Y7"/>
<dbReference type="InterPro" id="IPR032675">
    <property type="entry name" value="LRR_dom_sf"/>
</dbReference>
<dbReference type="PANTHER" id="PTHR45661:SF3">
    <property type="entry name" value="IG-LIKE DOMAIN-CONTAINING PROTEIN"/>
    <property type="match status" value="1"/>
</dbReference>
<evidence type="ECO:0000313" key="2">
    <source>
        <dbReference type="Proteomes" id="UP000266841"/>
    </source>
</evidence>
<dbReference type="Pfam" id="PF13306">
    <property type="entry name" value="LRR_5"/>
    <property type="match status" value="1"/>
</dbReference>
<evidence type="ECO:0000313" key="1">
    <source>
        <dbReference type="EMBL" id="EJK45405.1"/>
    </source>
</evidence>
<dbReference type="EMBL" id="AGNL01048543">
    <property type="protein sequence ID" value="EJK45405.1"/>
    <property type="molecule type" value="Genomic_DNA"/>
</dbReference>
<keyword evidence="2" id="KW-1185">Reference proteome</keyword>